<accession>A0A371BI84</accession>
<dbReference type="EMBL" id="QRGP01000001">
    <property type="protein sequence ID" value="RDV07305.1"/>
    <property type="molecule type" value="Genomic_DNA"/>
</dbReference>
<sequence>MENLQMKYALIALPLALGLAACGTKDEPEEGTTVNIDATTDEGSSVKITADGKTGNVGFKVPGFDTNIRLPKKLLDDSNFDIDGVKLYPGSTVDTVNITANDKGGKDEQTDVRIGFTSPTNPAKVSDWFKEQFGKQLIKAEGDATKLTGTTKDGEAFTIELTEKDGKTAGLVNIRQ</sequence>
<reference evidence="2" key="1">
    <citation type="submission" date="2018-08" db="EMBL/GenBank/DDBJ databases">
        <authorList>
            <person name="Kim S.-J."/>
            <person name="Jung G.-Y."/>
        </authorList>
    </citation>
    <scope>NUCLEOTIDE SEQUENCE [LARGE SCALE GENOMIC DNA]</scope>
    <source>
        <strain evidence="2">GY_G</strain>
    </source>
</reference>
<protein>
    <recommendedName>
        <fullName evidence="3">Lipoprotein</fullName>
    </recommendedName>
</protein>
<evidence type="ECO:0000313" key="2">
    <source>
        <dbReference type="Proteomes" id="UP000263833"/>
    </source>
</evidence>
<dbReference type="Proteomes" id="UP000263833">
    <property type="component" value="Unassembled WGS sequence"/>
</dbReference>
<dbReference type="PROSITE" id="PS51257">
    <property type="entry name" value="PROKAR_LIPOPROTEIN"/>
    <property type="match status" value="1"/>
</dbReference>
<comment type="caution">
    <text evidence="1">The sequence shown here is derived from an EMBL/GenBank/DDBJ whole genome shotgun (WGS) entry which is preliminary data.</text>
</comment>
<organism evidence="1 2">
    <name type="scientific">Sphingorhabdus pulchriflava</name>
    <dbReference type="NCBI Taxonomy" id="2292257"/>
    <lineage>
        <taxon>Bacteria</taxon>
        <taxon>Pseudomonadati</taxon>
        <taxon>Pseudomonadota</taxon>
        <taxon>Alphaproteobacteria</taxon>
        <taxon>Sphingomonadales</taxon>
        <taxon>Sphingomonadaceae</taxon>
        <taxon>Sphingorhabdus</taxon>
    </lineage>
</organism>
<gene>
    <name evidence="1" type="ORF">DXH95_08060</name>
</gene>
<name>A0A371BI84_9SPHN</name>
<dbReference type="AlphaFoldDB" id="A0A371BI84"/>
<proteinExistence type="predicted"/>
<evidence type="ECO:0000313" key="1">
    <source>
        <dbReference type="EMBL" id="RDV07305.1"/>
    </source>
</evidence>
<keyword evidence="2" id="KW-1185">Reference proteome</keyword>
<evidence type="ECO:0008006" key="3">
    <source>
        <dbReference type="Google" id="ProtNLM"/>
    </source>
</evidence>